<proteinExistence type="predicted"/>
<evidence type="ECO:0000256" key="1">
    <source>
        <dbReference type="SAM" id="MobiDB-lite"/>
    </source>
</evidence>
<dbReference type="Proteomes" id="UP001151760">
    <property type="component" value="Unassembled WGS sequence"/>
</dbReference>
<protein>
    <submittedName>
        <fullName evidence="2">Uncharacterized protein</fullName>
    </submittedName>
</protein>
<name>A0ABQ5HGJ4_9ASTR</name>
<organism evidence="2 3">
    <name type="scientific">Tanacetum coccineum</name>
    <dbReference type="NCBI Taxonomy" id="301880"/>
    <lineage>
        <taxon>Eukaryota</taxon>
        <taxon>Viridiplantae</taxon>
        <taxon>Streptophyta</taxon>
        <taxon>Embryophyta</taxon>
        <taxon>Tracheophyta</taxon>
        <taxon>Spermatophyta</taxon>
        <taxon>Magnoliopsida</taxon>
        <taxon>eudicotyledons</taxon>
        <taxon>Gunneridae</taxon>
        <taxon>Pentapetalae</taxon>
        <taxon>asterids</taxon>
        <taxon>campanulids</taxon>
        <taxon>Asterales</taxon>
        <taxon>Asteraceae</taxon>
        <taxon>Asteroideae</taxon>
        <taxon>Anthemideae</taxon>
        <taxon>Anthemidinae</taxon>
        <taxon>Tanacetum</taxon>
    </lineage>
</organism>
<dbReference type="EMBL" id="BQNB010019539">
    <property type="protein sequence ID" value="GJT86355.1"/>
    <property type="molecule type" value="Genomic_DNA"/>
</dbReference>
<evidence type="ECO:0000313" key="2">
    <source>
        <dbReference type="EMBL" id="GJT86355.1"/>
    </source>
</evidence>
<feature type="compositionally biased region" description="Low complexity" evidence="1">
    <location>
        <begin position="102"/>
        <end position="113"/>
    </location>
</feature>
<keyword evidence="3" id="KW-1185">Reference proteome</keyword>
<gene>
    <name evidence="2" type="ORF">Tco_1068072</name>
</gene>
<evidence type="ECO:0000313" key="3">
    <source>
        <dbReference type="Proteomes" id="UP001151760"/>
    </source>
</evidence>
<sequence length="183" mass="20647">MNQNDFLFADASRMEEIEELSANICLMARIQPANFNSDAGPSYDSVFLSEVQTLSTSYENLLFAKDNQEQKYLKQPKSYKTTTNNGDDQINSNIIFDEPNDDVNSSSVENDNNAQESYELEQLAINAYKEAEKQQIIAKKRIGVTVGVVLEDEDGELSFEEFSKDIKEDEKYFCSAGNSICGR</sequence>
<reference evidence="2" key="2">
    <citation type="submission" date="2022-01" db="EMBL/GenBank/DDBJ databases">
        <authorList>
            <person name="Yamashiro T."/>
            <person name="Shiraishi A."/>
            <person name="Satake H."/>
            <person name="Nakayama K."/>
        </authorList>
    </citation>
    <scope>NUCLEOTIDE SEQUENCE</scope>
</reference>
<accession>A0ABQ5HGJ4</accession>
<feature type="region of interest" description="Disordered" evidence="1">
    <location>
        <begin position="76"/>
        <end position="114"/>
    </location>
</feature>
<reference evidence="2" key="1">
    <citation type="journal article" date="2022" name="Int. J. Mol. Sci.">
        <title>Draft Genome of Tanacetum Coccineum: Genomic Comparison of Closely Related Tanacetum-Family Plants.</title>
        <authorList>
            <person name="Yamashiro T."/>
            <person name="Shiraishi A."/>
            <person name="Nakayama K."/>
            <person name="Satake H."/>
        </authorList>
    </citation>
    <scope>NUCLEOTIDE SEQUENCE</scope>
</reference>
<comment type="caution">
    <text evidence="2">The sequence shown here is derived from an EMBL/GenBank/DDBJ whole genome shotgun (WGS) entry which is preliminary data.</text>
</comment>
<feature type="compositionally biased region" description="Polar residues" evidence="1">
    <location>
        <begin position="78"/>
        <end position="94"/>
    </location>
</feature>